<dbReference type="PANTHER" id="PTHR37299:SF1">
    <property type="entry name" value="STAGE 0 SPORULATION PROTEIN A HOMOLOG"/>
    <property type="match status" value="1"/>
</dbReference>
<organism evidence="3 4">
    <name type="scientific">Brytella acorum</name>
    <dbReference type="NCBI Taxonomy" id="2959299"/>
    <lineage>
        <taxon>Bacteria</taxon>
        <taxon>Pseudomonadati</taxon>
        <taxon>Pseudomonadota</taxon>
        <taxon>Alphaproteobacteria</taxon>
        <taxon>Acetobacterales</taxon>
        <taxon>Acetobacteraceae</taxon>
        <taxon>Brytella</taxon>
    </lineage>
</organism>
<dbReference type="GO" id="GO:0000156">
    <property type="term" value="F:phosphorelay response regulator activity"/>
    <property type="evidence" value="ECO:0007669"/>
    <property type="project" value="InterPro"/>
</dbReference>
<dbReference type="InterPro" id="IPR012379">
    <property type="entry name" value="LytTR_MHYE"/>
</dbReference>
<keyword evidence="4" id="KW-1185">Reference proteome</keyword>
<keyword evidence="1" id="KW-1133">Transmembrane helix</keyword>
<gene>
    <name evidence="3" type="ORF">LMG32879_002651</name>
</gene>
<dbReference type="RefSeq" id="WP_289843750.1">
    <property type="nucleotide sequence ID" value="NZ_CATKSH010000023.1"/>
</dbReference>
<dbReference type="SMART" id="SM00850">
    <property type="entry name" value="LytTR"/>
    <property type="match status" value="1"/>
</dbReference>
<protein>
    <submittedName>
        <fullName evidence="3">LytTR family DNA-binding domain-containing protein</fullName>
    </submittedName>
</protein>
<evidence type="ECO:0000259" key="2">
    <source>
        <dbReference type="PROSITE" id="PS50930"/>
    </source>
</evidence>
<feature type="transmembrane region" description="Helical" evidence="1">
    <location>
        <begin position="81"/>
        <end position="103"/>
    </location>
</feature>
<dbReference type="EMBL" id="CATKSH010000023">
    <property type="protein sequence ID" value="CAI9121798.1"/>
    <property type="molecule type" value="Genomic_DNA"/>
</dbReference>
<dbReference type="Proteomes" id="UP001176960">
    <property type="component" value="Unassembled WGS sequence"/>
</dbReference>
<dbReference type="PROSITE" id="PS50930">
    <property type="entry name" value="HTH_LYTTR"/>
    <property type="match status" value="1"/>
</dbReference>
<feature type="transmembrane region" description="Helical" evidence="1">
    <location>
        <begin position="115"/>
        <end position="137"/>
    </location>
</feature>
<dbReference type="GO" id="GO:0003677">
    <property type="term" value="F:DNA binding"/>
    <property type="evidence" value="ECO:0007669"/>
    <property type="project" value="UniProtKB-KW"/>
</dbReference>
<accession>A0AA35VCS5</accession>
<evidence type="ECO:0000256" key="1">
    <source>
        <dbReference type="SAM" id="Phobius"/>
    </source>
</evidence>
<dbReference type="PIRSF" id="PIRSF031767">
    <property type="entry name" value="MHYE_LytTR"/>
    <property type="match status" value="1"/>
</dbReference>
<dbReference type="Pfam" id="PF04397">
    <property type="entry name" value="LytTR"/>
    <property type="match status" value="1"/>
</dbReference>
<reference evidence="3" key="1">
    <citation type="submission" date="2023-03" db="EMBL/GenBank/DDBJ databases">
        <authorList>
            <person name="Cleenwerck I."/>
        </authorList>
    </citation>
    <scope>NUCLEOTIDE SEQUENCE</scope>
    <source>
        <strain evidence="3">LMG 32879</strain>
    </source>
</reference>
<dbReference type="InterPro" id="IPR007492">
    <property type="entry name" value="LytTR_DNA-bd_dom"/>
</dbReference>
<name>A0AA35VCS5_9PROT</name>
<dbReference type="Gene3D" id="2.40.50.1020">
    <property type="entry name" value="LytTr DNA-binding domain"/>
    <property type="match status" value="1"/>
</dbReference>
<feature type="domain" description="HTH LytTR-type" evidence="2">
    <location>
        <begin position="199"/>
        <end position="302"/>
    </location>
</feature>
<evidence type="ECO:0000313" key="3">
    <source>
        <dbReference type="EMBL" id="CAI9121798.1"/>
    </source>
</evidence>
<dbReference type="InterPro" id="IPR046947">
    <property type="entry name" value="LytR-like"/>
</dbReference>
<keyword evidence="1" id="KW-0812">Transmembrane</keyword>
<dbReference type="PANTHER" id="PTHR37299">
    <property type="entry name" value="TRANSCRIPTIONAL REGULATOR-RELATED"/>
    <property type="match status" value="1"/>
</dbReference>
<dbReference type="AlphaFoldDB" id="A0AA35VCS5"/>
<keyword evidence="3" id="KW-0238">DNA-binding</keyword>
<comment type="caution">
    <text evidence="3">The sequence shown here is derived from an EMBL/GenBank/DDBJ whole genome shotgun (WGS) entry which is preliminary data.</text>
</comment>
<proteinExistence type="predicted"/>
<sequence length="305" mass="33953">MFTASSNTTAPWFDNGLKWVRRHVSGLNGDTSGASGDGPKKLCRAWLVIVAALMLCDIVGASSAIRDIARMGLRIEDWQPGIWYASSFVAELAVAWVVWRALLIARPGRDPALRLVAVHILASAIFSVVHVMLMVALRHAAYHIVGRHYAGGFDWVYEYRKDVLGYLLIASVFLRCSGKKPQTANLYLPEAESTARPVFDILEGNRLVRTPVSSIMSVQAAGNYVEFTLDDERCLLMRSSLKEIEAKLAPHGLVRTHRSWLVGPSHVREINRTRSGDYEITLKTGRAIPLSRRSTNAQTLTKHKY</sequence>
<keyword evidence="1" id="KW-0472">Membrane</keyword>
<evidence type="ECO:0000313" key="4">
    <source>
        <dbReference type="Proteomes" id="UP001176960"/>
    </source>
</evidence>
<feature type="transmembrane region" description="Helical" evidence="1">
    <location>
        <begin position="45"/>
        <end position="69"/>
    </location>
</feature>